<evidence type="ECO:0000256" key="1">
    <source>
        <dbReference type="SAM" id="MobiDB-lite"/>
    </source>
</evidence>
<feature type="non-terminal residue" evidence="3">
    <location>
        <position position="276"/>
    </location>
</feature>
<organism evidence="3 4">
    <name type="scientific">Polysphondylium violaceum</name>
    <dbReference type="NCBI Taxonomy" id="133409"/>
    <lineage>
        <taxon>Eukaryota</taxon>
        <taxon>Amoebozoa</taxon>
        <taxon>Evosea</taxon>
        <taxon>Eumycetozoa</taxon>
        <taxon>Dictyostelia</taxon>
        <taxon>Dictyosteliales</taxon>
        <taxon>Dictyosteliaceae</taxon>
        <taxon>Polysphondylium</taxon>
    </lineage>
</organism>
<comment type="caution">
    <text evidence="3">The sequence shown here is derived from an EMBL/GenBank/DDBJ whole genome shotgun (WGS) entry which is preliminary data.</text>
</comment>
<evidence type="ECO:0000313" key="3">
    <source>
        <dbReference type="EMBL" id="KAF2069833.1"/>
    </source>
</evidence>
<sequence length="276" mass="31104">MSLLNYFYSLFGAAEAAPAFVPVQPPPQSQQQQQQQQKPSLYSLAKVKKGDPKAIEQEKQLLSNPQSLKENPILLHYTEDVANWLYMTGIVLFYLTDLPLNQIFFTPSGNKLVRVDDDNIQFIDDLYQIDKSCFRPSIQNPDLSVSSPPLSSSSSSSSAPSTPPFVDNNQIELNKQQQKQPVNKPVEIKPVEIKPEPIKEQPKPIEVKPTMKVESKPVQPKPIEIKPVEQPKPVETKPVEIKPVEQPKQIEVKPVEIKPVEQPKPVEIKPVEQPKP</sequence>
<evidence type="ECO:0000256" key="2">
    <source>
        <dbReference type="SAM" id="SignalP"/>
    </source>
</evidence>
<keyword evidence="2" id="KW-0732">Signal</keyword>
<keyword evidence="4" id="KW-1185">Reference proteome</keyword>
<reference evidence="3" key="1">
    <citation type="submission" date="2020-01" db="EMBL/GenBank/DDBJ databases">
        <title>Development of genomics and gene disruption for Polysphondylium violaceum indicates a role for the polyketide synthase stlB in stalk morphogenesis.</title>
        <authorList>
            <person name="Narita B."/>
            <person name="Kawabe Y."/>
            <person name="Kin K."/>
            <person name="Saito T."/>
            <person name="Gibbs R."/>
            <person name="Kuspa A."/>
            <person name="Muzny D."/>
            <person name="Queller D."/>
            <person name="Richards S."/>
            <person name="Strassman J."/>
            <person name="Sucgang R."/>
            <person name="Worley K."/>
            <person name="Schaap P."/>
        </authorList>
    </citation>
    <scope>NUCLEOTIDE SEQUENCE</scope>
    <source>
        <strain evidence="3">QSvi11</strain>
    </source>
</reference>
<feature type="chain" id="PRO_5035165406" evidence="2">
    <location>
        <begin position="17"/>
        <end position="276"/>
    </location>
</feature>
<dbReference type="AlphaFoldDB" id="A0A8J4PMJ3"/>
<evidence type="ECO:0000313" key="4">
    <source>
        <dbReference type="Proteomes" id="UP000695562"/>
    </source>
</evidence>
<feature type="compositionally biased region" description="Basic and acidic residues" evidence="1">
    <location>
        <begin position="194"/>
        <end position="215"/>
    </location>
</feature>
<accession>A0A8J4PMJ3</accession>
<dbReference type="OrthoDB" id="21382at2759"/>
<dbReference type="EMBL" id="AJWJ01000588">
    <property type="protein sequence ID" value="KAF2069833.1"/>
    <property type="molecule type" value="Genomic_DNA"/>
</dbReference>
<feature type="region of interest" description="Disordered" evidence="1">
    <location>
        <begin position="140"/>
        <end position="168"/>
    </location>
</feature>
<gene>
    <name evidence="3" type="ORF">CYY_008855</name>
</gene>
<dbReference type="Proteomes" id="UP000695562">
    <property type="component" value="Unassembled WGS sequence"/>
</dbReference>
<feature type="compositionally biased region" description="Low complexity" evidence="1">
    <location>
        <begin position="144"/>
        <end position="160"/>
    </location>
</feature>
<feature type="region of interest" description="Disordered" evidence="1">
    <location>
        <begin position="194"/>
        <end position="276"/>
    </location>
</feature>
<name>A0A8J4PMJ3_9MYCE</name>
<feature type="compositionally biased region" description="Basic and acidic residues" evidence="1">
    <location>
        <begin position="223"/>
        <end position="276"/>
    </location>
</feature>
<proteinExistence type="predicted"/>
<protein>
    <submittedName>
        <fullName evidence="3">Uncharacterized protein</fullName>
    </submittedName>
</protein>
<feature type="signal peptide" evidence="2">
    <location>
        <begin position="1"/>
        <end position="16"/>
    </location>
</feature>